<evidence type="ECO:0000256" key="8">
    <source>
        <dbReference type="PIRSR" id="PIRSR006487-1"/>
    </source>
</evidence>
<dbReference type="EC" id="2.1.2.10" evidence="2 7"/>
<evidence type="ECO:0000256" key="7">
    <source>
        <dbReference type="HAMAP-Rule" id="MF_00259"/>
    </source>
</evidence>
<comment type="function">
    <text evidence="7">The glycine cleavage system catalyzes the degradation of glycine.</text>
</comment>
<dbReference type="FunFam" id="3.30.70.1400:FF:000001">
    <property type="entry name" value="Aminomethyltransferase"/>
    <property type="match status" value="1"/>
</dbReference>
<dbReference type="Proteomes" id="UP000184148">
    <property type="component" value="Unassembled WGS sequence"/>
</dbReference>
<comment type="subunit">
    <text evidence="7">The glycine cleavage system is composed of four proteins: P, T, L and H.</text>
</comment>
<keyword evidence="11" id="KW-0489">Methyltransferase</keyword>
<dbReference type="GO" id="GO:0005960">
    <property type="term" value="C:glycine cleavage complex"/>
    <property type="evidence" value="ECO:0007669"/>
    <property type="project" value="InterPro"/>
</dbReference>
<evidence type="ECO:0000256" key="4">
    <source>
        <dbReference type="ARBA" id="ARBA00022679"/>
    </source>
</evidence>
<dbReference type="AlphaFoldDB" id="A0A1M4UJF5"/>
<evidence type="ECO:0000256" key="2">
    <source>
        <dbReference type="ARBA" id="ARBA00012616"/>
    </source>
</evidence>
<dbReference type="PANTHER" id="PTHR43757:SF2">
    <property type="entry name" value="AMINOMETHYLTRANSFERASE, MITOCHONDRIAL"/>
    <property type="match status" value="1"/>
</dbReference>
<name>A0A1M4UJF5_9FIRM</name>
<evidence type="ECO:0000259" key="9">
    <source>
        <dbReference type="Pfam" id="PF01571"/>
    </source>
</evidence>
<proteinExistence type="inferred from homology"/>
<dbReference type="EMBL" id="FQUY01000003">
    <property type="protein sequence ID" value="SHE56829.1"/>
    <property type="molecule type" value="Genomic_DNA"/>
</dbReference>
<dbReference type="InterPro" id="IPR027266">
    <property type="entry name" value="TrmE/GcvT-like"/>
</dbReference>
<dbReference type="InterPro" id="IPR022903">
    <property type="entry name" value="GcvT_bac"/>
</dbReference>
<dbReference type="FunFam" id="2.40.30.110:FF:000003">
    <property type="entry name" value="Aminomethyltransferase"/>
    <property type="match status" value="1"/>
</dbReference>
<dbReference type="SUPFAM" id="SSF103025">
    <property type="entry name" value="Folate-binding domain"/>
    <property type="match status" value="1"/>
</dbReference>
<dbReference type="Gene3D" id="3.30.70.1400">
    <property type="entry name" value="Aminomethyltransferase beta-barrel domains"/>
    <property type="match status" value="1"/>
</dbReference>
<evidence type="ECO:0000256" key="3">
    <source>
        <dbReference type="ARBA" id="ARBA00022576"/>
    </source>
</evidence>
<dbReference type="HAMAP" id="MF_00259">
    <property type="entry name" value="GcvT"/>
    <property type="match status" value="1"/>
</dbReference>
<accession>A0A1M4UJF5</accession>
<dbReference type="PIRSF" id="PIRSF006487">
    <property type="entry name" value="GcvT"/>
    <property type="match status" value="1"/>
</dbReference>
<dbReference type="GO" id="GO:0004047">
    <property type="term" value="F:aminomethyltransferase activity"/>
    <property type="evidence" value="ECO:0007669"/>
    <property type="project" value="UniProtKB-UniRule"/>
</dbReference>
<evidence type="ECO:0000256" key="6">
    <source>
        <dbReference type="ARBA" id="ARBA00047665"/>
    </source>
</evidence>
<comment type="catalytic activity">
    <reaction evidence="6 7">
        <text>N(6)-[(R)-S(8)-aminomethyldihydrolipoyl]-L-lysyl-[protein] + (6S)-5,6,7,8-tetrahydrofolate = N(6)-[(R)-dihydrolipoyl]-L-lysyl-[protein] + (6R)-5,10-methylene-5,6,7,8-tetrahydrofolate + NH4(+)</text>
        <dbReference type="Rhea" id="RHEA:16945"/>
        <dbReference type="Rhea" id="RHEA-COMP:10475"/>
        <dbReference type="Rhea" id="RHEA-COMP:10492"/>
        <dbReference type="ChEBI" id="CHEBI:15636"/>
        <dbReference type="ChEBI" id="CHEBI:28938"/>
        <dbReference type="ChEBI" id="CHEBI:57453"/>
        <dbReference type="ChEBI" id="CHEBI:83100"/>
        <dbReference type="ChEBI" id="CHEBI:83143"/>
        <dbReference type="EC" id="2.1.2.10"/>
    </reaction>
</comment>
<dbReference type="NCBIfam" id="NF001567">
    <property type="entry name" value="PRK00389.1"/>
    <property type="match status" value="1"/>
</dbReference>
<dbReference type="NCBIfam" id="TIGR00528">
    <property type="entry name" value="gcvT"/>
    <property type="match status" value="1"/>
</dbReference>
<dbReference type="OrthoDB" id="9774591at2"/>
<keyword evidence="12" id="KW-1185">Reference proteome</keyword>
<evidence type="ECO:0000256" key="5">
    <source>
        <dbReference type="ARBA" id="ARBA00031395"/>
    </source>
</evidence>
<dbReference type="PANTHER" id="PTHR43757">
    <property type="entry name" value="AMINOMETHYLTRANSFERASE"/>
    <property type="match status" value="1"/>
</dbReference>
<evidence type="ECO:0000313" key="11">
    <source>
        <dbReference type="EMBL" id="SHE56829.1"/>
    </source>
</evidence>
<gene>
    <name evidence="7" type="primary">gcvT</name>
    <name evidence="11" type="ORF">SAMN02745133_00665</name>
</gene>
<evidence type="ECO:0000259" key="10">
    <source>
        <dbReference type="Pfam" id="PF08669"/>
    </source>
</evidence>
<dbReference type="GO" id="GO:0005829">
    <property type="term" value="C:cytosol"/>
    <property type="evidence" value="ECO:0007669"/>
    <property type="project" value="TreeGrafter"/>
</dbReference>
<keyword evidence="4 7" id="KW-0808">Transferase</keyword>
<dbReference type="InterPro" id="IPR006223">
    <property type="entry name" value="GcvT"/>
</dbReference>
<dbReference type="Gene3D" id="3.30.1360.120">
    <property type="entry name" value="Probable tRNA modification gtpase trme, domain 1"/>
    <property type="match status" value="1"/>
</dbReference>
<evidence type="ECO:0000313" key="12">
    <source>
        <dbReference type="Proteomes" id="UP000184148"/>
    </source>
</evidence>
<dbReference type="Gene3D" id="2.40.30.110">
    <property type="entry name" value="Aminomethyltransferase beta-barrel domains"/>
    <property type="match status" value="1"/>
</dbReference>
<dbReference type="GO" id="GO:0008168">
    <property type="term" value="F:methyltransferase activity"/>
    <property type="evidence" value="ECO:0007669"/>
    <property type="project" value="UniProtKB-KW"/>
</dbReference>
<dbReference type="InterPro" id="IPR006222">
    <property type="entry name" value="GCVT_N"/>
</dbReference>
<dbReference type="InterPro" id="IPR028896">
    <property type="entry name" value="GcvT/YgfZ/DmdA"/>
</dbReference>
<protein>
    <recommendedName>
        <fullName evidence="2 7">Aminomethyltransferase</fullName>
        <ecNumber evidence="2 7">2.1.2.10</ecNumber>
    </recommendedName>
    <alternativeName>
        <fullName evidence="5 7">Glycine cleavage system T protein</fullName>
    </alternativeName>
</protein>
<feature type="domain" description="Aminomethyltransferase C-terminal" evidence="10">
    <location>
        <begin position="284"/>
        <end position="361"/>
    </location>
</feature>
<dbReference type="SUPFAM" id="SSF101790">
    <property type="entry name" value="Aminomethyltransferase beta-barrel domain"/>
    <property type="match status" value="1"/>
</dbReference>
<dbReference type="STRING" id="1121429.SAMN02745133_00665"/>
<dbReference type="GO" id="GO:0032259">
    <property type="term" value="P:methylation"/>
    <property type="evidence" value="ECO:0007669"/>
    <property type="project" value="UniProtKB-KW"/>
</dbReference>
<dbReference type="Pfam" id="PF01571">
    <property type="entry name" value="GCV_T"/>
    <property type="match status" value="1"/>
</dbReference>
<dbReference type="GO" id="GO:0008483">
    <property type="term" value="F:transaminase activity"/>
    <property type="evidence" value="ECO:0007669"/>
    <property type="project" value="UniProtKB-KW"/>
</dbReference>
<evidence type="ECO:0000256" key="1">
    <source>
        <dbReference type="ARBA" id="ARBA00008609"/>
    </source>
</evidence>
<dbReference type="InterPro" id="IPR013977">
    <property type="entry name" value="GcvT_C"/>
</dbReference>
<dbReference type="Pfam" id="PF08669">
    <property type="entry name" value="GCV_T_C"/>
    <property type="match status" value="1"/>
</dbReference>
<dbReference type="FunFam" id="4.10.1250.10:FF:000001">
    <property type="entry name" value="Aminomethyltransferase"/>
    <property type="match status" value="1"/>
</dbReference>
<dbReference type="Gene3D" id="4.10.1250.10">
    <property type="entry name" value="Aminomethyltransferase fragment"/>
    <property type="match status" value="1"/>
</dbReference>
<reference evidence="12" key="1">
    <citation type="submission" date="2016-11" db="EMBL/GenBank/DDBJ databases">
        <authorList>
            <person name="Varghese N."/>
            <person name="Submissions S."/>
        </authorList>
    </citation>
    <scope>NUCLEOTIDE SEQUENCE [LARGE SCALE GENOMIC DNA]</scope>
    <source>
        <strain evidence="12">DSM 12395</strain>
    </source>
</reference>
<dbReference type="GO" id="GO:0019464">
    <property type="term" value="P:glycine decarboxylation via glycine cleavage system"/>
    <property type="evidence" value="ECO:0007669"/>
    <property type="project" value="UniProtKB-UniRule"/>
</dbReference>
<dbReference type="RefSeq" id="WP_073235694.1">
    <property type="nucleotide sequence ID" value="NZ_FQUY01000003.1"/>
</dbReference>
<feature type="domain" description="GCVT N-terminal" evidence="9">
    <location>
        <begin position="9"/>
        <end position="264"/>
    </location>
</feature>
<organism evidence="11 12">
    <name type="scientific">Desulforamulus putei DSM 12395</name>
    <dbReference type="NCBI Taxonomy" id="1121429"/>
    <lineage>
        <taxon>Bacteria</taxon>
        <taxon>Bacillati</taxon>
        <taxon>Bacillota</taxon>
        <taxon>Clostridia</taxon>
        <taxon>Eubacteriales</taxon>
        <taxon>Peptococcaceae</taxon>
        <taxon>Desulforamulus</taxon>
    </lineage>
</organism>
<keyword evidence="3 7" id="KW-0032">Aminotransferase</keyword>
<sequence>MTEVKRTPLYNAHVAAGAKMVEFGGWLMPVQYEGIIKEHQAVRSAAGLFDVSHMGELKISGRGAREFIQKLITNDVSRLRPGCALYSPMCNPQGGTIDDLLVYQLEDDQYLLVVNAANTEKDYNWVRSQAPATVTIENVSEVTCQLALQGPAAQGILQKITAINLGDIRYFCFVYGRVEGVQCLISRTGYTGEDGFELYFPAEHAEALWQAILAAGQWEGIKPAGLGARDTLRFEACLALYGHELTEEISPLMAGLGWTVKFNKPAFIGREALLKEKEAGPTHRLVGVEMIDRGIPRQGYPLFKEGRQVGWVTSGTFAPTLGKNLALAYVAVEWAATGGELDVMVRHKLLKARIVPKPFYKREV</sequence>
<dbReference type="InterPro" id="IPR029043">
    <property type="entry name" value="GcvT/YgfZ_C"/>
</dbReference>
<comment type="similarity">
    <text evidence="1 7">Belongs to the GcvT family.</text>
</comment>
<feature type="binding site" evidence="8">
    <location>
        <position position="197"/>
    </location>
    <ligand>
        <name>substrate</name>
    </ligand>
</feature>